<dbReference type="PANTHER" id="PTHR40082">
    <property type="entry name" value="BLR5956 PROTEIN"/>
    <property type="match status" value="1"/>
</dbReference>
<evidence type="ECO:0000313" key="3">
    <source>
        <dbReference type="Proteomes" id="UP000199607"/>
    </source>
</evidence>
<reference evidence="3" key="1">
    <citation type="submission" date="2016-10" db="EMBL/GenBank/DDBJ databases">
        <authorList>
            <person name="Varghese N."/>
            <person name="Submissions S."/>
        </authorList>
    </citation>
    <scope>NUCLEOTIDE SEQUENCE [LARGE SCALE GENOMIC DNA]</scope>
    <source>
        <strain evidence="3">CGMCC 1.7738</strain>
    </source>
</reference>
<dbReference type="RefSeq" id="WP_089870673.1">
    <property type="nucleotide sequence ID" value="NZ_FOTC01000004.1"/>
</dbReference>
<dbReference type="InterPro" id="IPR003754">
    <property type="entry name" value="4pyrrol_synth_uPrphyn_synth"/>
</dbReference>
<evidence type="ECO:0000259" key="1">
    <source>
        <dbReference type="Pfam" id="PF02602"/>
    </source>
</evidence>
<dbReference type="AlphaFoldDB" id="A0A1I4GRN5"/>
<evidence type="ECO:0000313" key="2">
    <source>
        <dbReference type="EMBL" id="SFL32698.1"/>
    </source>
</evidence>
<dbReference type="Pfam" id="PF02602">
    <property type="entry name" value="HEM4"/>
    <property type="match status" value="1"/>
</dbReference>
<dbReference type="GO" id="GO:0004852">
    <property type="term" value="F:uroporphyrinogen-III synthase activity"/>
    <property type="evidence" value="ECO:0007669"/>
    <property type="project" value="InterPro"/>
</dbReference>
<dbReference type="SUPFAM" id="SSF69618">
    <property type="entry name" value="HemD-like"/>
    <property type="match status" value="1"/>
</dbReference>
<dbReference type="InterPro" id="IPR036108">
    <property type="entry name" value="4pyrrol_syn_uPrphyn_synt_sf"/>
</dbReference>
<dbReference type="STRING" id="553466.SAMN04487950_3372"/>
<dbReference type="Gene3D" id="3.40.50.10090">
    <property type="match status" value="2"/>
</dbReference>
<feature type="domain" description="Tetrapyrrole biosynthesis uroporphyrinogen III synthase" evidence="1">
    <location>
        <begin position="28"/>
        <end position="240"/>
    </location>
</feature>
<sequence length="252" mass="26582">MINNTISQRCKPTVAVLRPDDTRIVEAVGYLRSLGASPVADPMLTIQPTGATPSVGDYYVFTSRTGVHIAAEQNWLPGNSTVCAVGERTASALQACGVSVDIVPSTFTSAGLVEELAGEVDGSTVEIARSAHGSDVLIQGLEATGADVHETQLYRLERPQAAGQSVSLAIDGQLDGILFTSPKTVDHLFEIAAEQDNVHALQQGIAETVIGAIGTPTARAVRGHDITVDVQPDTIEFPELANRTVKEINTRN</sequence>
<proteinExistence type="predicted"/>
<protein>
    <submittedName>
        <fullName evidence="2">Uroporphyrinogen-III synthase</fullName>
    </submittedName>
</protein>
<organism evidence="2 3">
    <name type="scientific">Halogranum rubrum</name>
    <dbReference type="NCBI Taxonomy" id="553466"/>
    <lineage>
        <taxon>Archaea</taxon>
        <taxon>Methanobacteriati</taxon>
        <taxon>Methanobacteriota</taxon>
        <taxon>Stenosarchaea group</taxon>
        <taxon>Halobacteria</taxon>
        <taxon>Halobacteriales</taxon>
        <taxon>Haloferacaceae</taxon>
    </lineage>
</organism>
<dbReference type="NCBIfam" id="NF004587">
    <property type="entry name" value="PRK05928.2-5"/>
    <property type="match status" value="1"/>
</dbReference>
<dbReference type="CDD" id="cd06578">
    <property type="entry name" value="HemD"/>
    <property type="match status" value="1"/>
</dbReference>
<name>A0A1I4GRN5_9EURY</name>
<gene>
    <name evidence="2" type="ORF">SAMN04487950_3372</name>
</gene>
<dbReference type="Proteomes" id="UP000199607">
    <property type="component" value="Unassembled WGS sequence"/>
</dbReference>
<dbReference type="PANTHER" id="PTHR40082:SF1">
    <property type="entry name" value="BLR5956 PROTEIN"/>
    <property type="match status" value="1"/>
</dbReference>
<keyword evidence="3" id="KW-1185">Reference proteome</keyword>
<dbReference type="EMBL" id="FOTC01000004">
    <property type="protein sequence ID" value="SFL32698.1"/>
    <property type="molecule type" value="Genomic_DNA"/>
</dbReference>
<dbReference type="GO" id="GO:0006780">
    <property type="term" value="P:uroporphyrinogen III biosynthetic process"/>
    <property type="evidence" value="ECO:0007669"/>
    <property type="project" value="InterPro"/>
</dbReference>
<accession>A0A1I4GRN5</accession>
<dbReference type="InterPro" id="IPR039793">
    <property type="entry name" value="UROS/Hem4"/>
</dbReference>